<sequence length="73" mass="7937">MACFLIGVETPVLKAGEKPMAEGGGLCSVVNRAMIVTNALNEESGTFFNYIILVIFMPVRLSPWGGTYRKETP</sequence>
<evidence type="ECO:0000313" key="2">
    <source>
        <dbReference type="Proteomes" id="UP001320148"/>
    </source>
</evidence>
<keyword evidence="2" id="KW-1185">Reference proteome</keyword>
<proteinExistence type="predicted"/>
<name>A0ABM7PP06_9BACT</name>
<dbReference type="EMBL" id="AP024488">
    <property type="protein sequence ID" value="BCS99016.1"/>
    <property type="molecule type" value="Genomic_DNA"/>
</dbReference>
<accession>A0ABM7PP06</accession>
<dbReference type="Proteomes" id="UP001320148">
    <property type="component" value="Chromosome"/>
</dbReference>
<organism evidence="1 2">
    <name type="scientific">Desulfoluna limicola</name>
    <dbReference type="NCBI Taxonomy" id="2810562"/>
    <lineage>
        <taxon>Bacteria</taxon>
        <taxon>Pseudomonadati</taxon>
        <taxon>Thermodesulfobacteriota</taxon>
        <taxon>Desulfobacteria</taxon>
        <taxon>Desulfobacterales</taxon>
        <taxon>Desulfolunaceae</taxon>
        <taxon>Desulfoluna</taxon>
    </lineage>
</organism>
<reference evidence="1 2" key="1">
    <citation type="submission" date="2021-02" db="EMBL/GenBank/DDBJ databases">
        <title>Complete genome of Desulfoluna sp. strain ASN36.</title>
        <authorList>
            <person name="Takahashi A."/>
            <person name="Kojima H."/>
            <person name="Fukui M."/>
        </authorList>
    </citation>
    <scope>NUCLEOTIDE SEQUENCE [LARGE SCALE GENOMIC DNA]</scope>
    <source>
        <strain evidence="1 2">ASN36</strain>
    </source>
</reference>
<evidence type="ECO:0000313" key="1">
    <source>
        <dbReference type="EMBL" id="BCS99016.1"/>
    </source>
</evidence>
<gene>
    <name evidence="1" type="ORF">DSLASN_46480</name>
</gene>
<protein>
    <submittedName>
        <fullName evidence="1">Uncharacterized protein</fullName>
    </submittedName>
</protein>